<reference evidence="1 2" key="1">
    <citation type="submission" date="2023-12" db="EMBL/GenBank/DDBJ databases">
        <title>Streptomyces sp. V4-01.</title>
        <authorList>
            <person name="Somphong A."/>
            <person name="Phongsopitanun W."/>
        </authorList>
    </citation>
    <scope>NUCLEOTIDE SEQUENCE [LARGE SCALE GENOMIC DNA]</scope>
    <source>
        <strain evidence="1 2">V4-01</strain>
    </source>
</reference>
<dbReference type="EMBL" id="JAZEWV010000057">
    <property type="protein sequence ID" value="MEE4546893.1"/>
    <property type="molecule type" value="Genomic_DNA"/>
</dbReference>
<comment type="caution">
    <text evidence="1">The sequence shown here is derived from an EMBL/GenBank/DDBJ whole genome shotgun (WGS) entry which is preliminary data.</text>
</comment>
<protein>
    <submittedName>
        <fullName evidence="1">Uncharacterized protein</fullName>
    </submittedName>
</protein>
<evidence type="ECO:0000313" key="1">
    <source>
        <dbReference type="EMBL" id="MEE4546893.1"/>
    </source>
</evidence>
<accession>A0ABU7PM16</accession>
<proteinExistence type="predicted"/>
<sequence length="100" mass="10792">MAAAEEAADACWRLAHVMSATQMSGEVVHLMASRLLGTVDALGVVVRSIADASDESSAPCADFAWKAADQGLGSAFRHLYRSIPADHPETRWFIRYADRG</sequence>
<organism evidence="1 2">
    <name type="scientific">Actinacidiphila polyblastidii</name>
    <dbReference type="NCBI Taxonomy" id="3110430"/>
    <lineage>
        <taxon>Bacteria</taxon>
        <taxon>Bacillati</taxon>
        <taxon>Actinomycetota</taxon>
        <taxon>Actinomycetes</taxon>
        <taxon>Kitasatosporales</taxon>
        <taxon>Streptomycetaceae</taxon>
        <taxon>Actinacidiphila</taxon>
    </lineage>
</organism>
<dbReference type="Proteomes" id="UP001344658">
    <property type="component" value="Unassembled WGS sequence"/>
</dbReference>
<keyword evidence="2" id="KW-1185">Reference proteome</keyword>
<dbReference type="RefSeq" id="WP_330800789.1">
    <property type="nucleotide sequence ID" value="NZ_JAZEWV010000057.1"/>
</dbReference>
<name>A0ABU7PM16_9ACTN</name>
<gene>
    <name evidence="1" type="ORF">V2S66_33625</name>
</gene>
<evidence type="ECO:0000313" key="2">
    <source>
        <dbReference type="Proteomes" id="UP001344658"/>
    </source>
</evidence>